<dbReference type="Proteomes" id="UP001500002">
    <property type="component" value="Unassembled WGS sequence"/>
</dbReference>
<reference evidence="2" key="1">
    <citation type="journal article" date="2019" name="Int. J. Syst. Evol. Microbiol.">
        <title>The Global Catalogue of Microorganisms (GCM) 10K type strain sequencing project: providing services to taxonomists for standard genome sequencing and annotation.</title>
        <authorList>
            <consortium name="The Broad Institute Genomics Platform"/>
            <consortium name="The Broad Institute Genome Sequencing Center for Infectious Disease"/>
            <person name="Wu L."/>
            <person name="Ma J."/>
        </authorList>
    </citation>
    <scope>NUCLEOTIDE SEQUENCE [LARGE SCALE GENOMIC DNA]</scope>
    <source>
        <strain evidence="2">JCM 14322</strain>
    </source>
</reference>
<name>A0ABP4YLR7_9MICO</name>
<evidence type="ECO:0000313" key="2">
    <source>
        <dbReference type="Proteomes" id="UP001500002"/>
    </source>
</evidence>
<proteinExistence type="predicted"/>
<comment type="caution">
    <text evidence="1">The sequence shown here is derived from an EMBL/GenBank/DDBJ whole genome shotgun (WGS) entry which is preliminary data.</text>
</comment>
<gene>
    <name evidence="1" type="ORF">GCM10009749_34780</name>
</gene>
<organism evidence="1 2">
    <name type="scientific">Agromyces neolithicus</name>
    <dbReference type="NCBI Taxonomy" id="269420"/>
    <lineage>
        <taxon>Bacteria</taxon>
        <taxon>Bacillati</taxon>
        <taxon>Actinomycetota</taxon>
        <taxon>Actinomycetes</taxon>
        <taxon>Micrococcales</taxon>
        <taxon>Microbacteriaceae</taxon>
        <taxon>Agromyces</taxon>
    </lineage>
</organism>
<sequence>MGMNCALSPLVYAELYRLVAATVDWQDAIDERLDNGGLYPEWLAMAAEKYEAKWIEQANASDPYLVAEEHAELASWILAALRLKRPSTAFSQELRDSILSRYRADVDPGAGQSPEGFLVAVVSWTLGKVIGSYDVDLPVMPARLPLDDAVGAAYEGLVQHTAHLGEVHGVPWPEMLGTSTYWRGAGIAEAMQPDQEHLSDAIGWLVSGSRPHLEERDHDLIRKHWQGPFITNRNVVTHVRTDRGTTFESASGTAGDKQAIRPTLLGITQFVFQQVSEELANQSSRKEWGTLWDNKLVYDVEVY</sequence>
<accession>A0ABP4YLR7</accession>
<protein>
    <submittedName>
        <fullName evidence="1">Uncharacterized protein</fullName>
    </submittedName>
</protein>
<evidence type="ECO:0000313" key="1">
    <source>
        <dbReference type="EMBL" id="GAA1821070.1"/>
    </source>
</evidence>
<keyword evidence="2" id="KW-1185">Reference proteome</keyword>
<dbReference type="EMBL" id="BAAANJ010000023">
    <property type="protein sequence ID" value="GAA1821070.1"/>
    <property type="molecule type" value="Genomic_DNA"/>
</dbReference>
<dbReference type="RefSeq" id="WP_344297937.1">
    <property type="nucleotide sequence ID" value="NZ_BAAANJ010000023.1"/>
</dbReference>